<keyword evidence="6" id="KW-1185">Reference proteome</keyword>
<accession>A0ABV9Z9W2</accession>
<gene>
    <name evidence="5" type="ORF">ACFPK1_07410</name>
</gene>
<reference evidence="6" key="1">
    <citation type="journal article" date="2019" name="Int. J. Syst. Evol. Microbiol.">
        <title>The Global Catalogue of Microorganisms (GCM) 10K type strain sequencing project: providing services to taxonomists for standard genome sequencing and annotation.</title>
        <authorList>
            <consortium name="The Broad Institute Genomics Platform"/>
            <consortium name="The Broad Institute Genome Sequencing Center for Infectious Disease"/>
            <person name="Wu L."/>
            <person name="Ma J."/>
        </authorList>
    </citation>
    <scope>NUCLEOTIDE SEQUENCE [LARGE SCALE GENOMIC DNA]</scope>
    <source>
        <strain evidence="6">XZYJ18</strain>
    </source>
</reference>
<feature type="active site" evidence="3">
    <location>
        <position position="151"/>
    </location>
</feature>
<protein>
    <submittedName>
        <fullName evidence="5">Alpha/beta hydrolase</fullName>
    </submittedName>
</protein>
<organism evidence="5 6">
    <name type="scientific">Actinomycetospora rhizophila</name>
    <dbReference type="NCBI Taxonomy" id="1416876"/>
    <lineage>
        <taxon>Bacteria</taxon>
        <taxon>Bacillati</taxon>
        <taxon>Actinomycetota</taxon>
        <taxon>Actinomycetes</taxon>
        <taxon>Pseudonocardiales</taxon>
        <taxon>Pseudonocardiaceae</taxon>
        <taxon>Actinomycetospora</taxon>
    </lineage>
</organism>
<comment type="similarity">
    <text evidence="1">Belongs to the 'GDXG' lipolytic enzyme family.</text>
</comment>
<dbReference type="PROSITE" id="PS01174">
    <property type="entry name" value="LIPASE_GDXG_SER"/>
    <property type="match status" value="1"/>
</dbReference>
<name>A0ABV9Z9W2_9PSEU</name>
<evidence type="ECO:0000313" key="6">
    <source>
        <dbReference type="Proteomes" id="UP001596175"/>
    </source>
</evidence>
<evidence type="ECO:0000256" key="1">
    <source>
        <dbReference type="ARBA" id="ARBA00010515"/>
    </source>
</evidence>
<keyword evidence="2 5" id="KW-0378">Hydrolase</keyword>
<dbReference type="EMBL" id="JBHSKG010000002">
    <property type="protein sequence ID" value="MFC5138055.1"/>
    <property type="molecule type" value="Genomic_DNA"/>
</dbReference>
<dbReference type="InterPro" id="IPR029058">
    <property type="entry name" value="AB_hydrolase_fold"/>
</dbReference>
<dbReference type="InterPro" id="IPR033140">
    <property type="entry name" value="Lipase_GDXG_put_SER_AS"/>
</dbReference>
<dbReference type="SUPFAM" id="SSF53474">
    <property type="entry name" value="alpha/beta-Hydrolases"/>
    <property type="match status" value="1"/>
</dbReference>
<sequence>MALDEASTALLTQLGESGLPPISDMTPEQARGLGPALAEMYGPGPDVELVVEPADAPVPVRVIVPEGTPRGVVVYYHGGGWVIGALDEFETLGRTLAVRTGCVVVLVDYRLAPAHRYPAAVEDAWAALRWVDEQVETLAGARVPVIVAGDSAGGNLAAVVARRARDAGGPALAGQVLVYPVTDANVDRPSYTDPANQLIVSRGAMIWFWGHYVPDPALRGEPDASPLRAADLSGLPPAAVLLAEHDPLRDEGRAYAERLSEAGTAVSTLLLPDQMHGFFTLLTLPGAAVGMDFVVDEIAKHLASSP</sequence>
<evidence type="ECO:0000256" key="3">
    <source>
        <dbReference type="PROSITE-ProRule" id="PRU10038"/>
    </source>
</evidence>
<dbReference type="Pfam" id="PF07859">
    <property type="entry name" value="Abhydrolase_3"/>
    <property type="match status" value="1"/>
</dbReference>
<feature type="domain" description="Alpha/beta hydrolase fold-3" evidence="4">
    <location>
        <begin position="73"/>
        <end position="279"/>
    </location>
</feature>
<dbReference type="Proteomes" id="UP001596175">
    <property type="component" value="Unassembled WGS sequence"/>
</dbReference>
<dbReference type="PANTHER" id="PTHR48081:SF8">
    <property type="entry name" value="ALPHA_BETA HYDROLASE FOLD-3 DOMAIN-CONTAINING PROTEIN-RELATED"/>
    <property type="match status" value="1"/>
</dbReference>
<dbReference type="PANTHER" id="PTHR48081">
    <property type="entry name" value="AB HYDROLASE SUPERFAMILY PROTEIN C4A8.06C"/>
    <property type="match status" value="1"/>
</dbReference>
<dbReference type="InterPro" id="IPR013094">
    <property type="entry name" value="AB_hydrolase_3"/>
</dbReference>
<comment type="caution">
    <text evidence="5">The sequence shown here is derived from an EMBL/GenBank/DDBJ whole genome shotgun (WGS) entry which is preliminary data.</text>
</comment>
<dbReference type="InterPro" id="IPR050300">
    <property type="entry name" value="GDXG_lipolytic_enzyme"/>
</dbReference>
<proteinExistence type="inferred from homology"/>
<dbReference type="Gene3D" id="3.40.50.1820">
    <property type="entry name" value="alpha/beta hydrolase"/>
    <property type="match status" value="1"/>
</dbReference>
<evidence type="ECO:0000256" key="2">
    <source>
        <dbReference type="ARBA" id="ARBA00022801"/>
    </source>
</evidence>
<evidence type="ECO:0000259" key="4">
    <source>
        <dbReference type="Pfam" id="PF07859"/>
    </source>
</evidence>
<dbReference type="RefSeq" id="WP_378020251.1">
    <property type="nucleotide sequence ID" value="NZ_JBHSKG010000002.1"/>
</dbReference>
<dbReference type="GO" id="GO:0016787">
    <property type="term" value="F:hydrolase activity"/>
    <property type="evidence" value="ECO:0007669"/>
    <property type="project" value="UniProtKB-KW"/>
</dbReference>
<evidence type="ECO:0000313" key="5">
    <source>
        <dbReference type="EMBL" id="MFC5138055.1"/>
    </source>
</evidence>